<dbReference type="Ensembl" id="ENSPSMT00000035390.1">
    <property type="protein sequence ID" value="ENSPSMP00000030672.1"/>
    <property type="gene ID" value="ENSPSMG00000021293.1"/>
</dbReference>
<dbReference type="InterPro" id="IPR027377">
    <property type="entry name" value="ZAR1/RTP1-5-like_Znf-3CxxC"/>
</dbReference>
<comment type="subcellular location">
    <subcellularLocation>
        <location evidence="1">Membrane</location>
        <topology evidence="1">Single-pass membrane protein</topology>
    </subcellularLocation>
</comment>
<dbReference type="GO" id="GO:0016020">
    <property type="term" value="C:membrane"/>
    <property type="evidence" value="ECO:0007669"/>
    <property type="project" value="UniProtKB-SubCell"/>
</dbReference>
<evidence type="ECO:0000256" key="3">
    <source>
        <dbReference type="ARBA" id="ARBA00022723"/>
    </source>
</evidence>
<keyword evidence="2" id="KW-0812">Transmembrane</keyword>
<dbReference type="AlphaFoldDB" id="A0A8C9AHY9"/>
<evidence type="ECO:0000259" key="8">
    <source>
        <dbReference type="SMART" id="SM01328"/>
    </source>
</evidence>
<feature type="domain" description="3CxxC-type" evidence="8">
    <location>
        <begin position="128"/>
        <end position="230"/>
    </location>
</feature>
<keyword evidence="7" id="KW-0472">Membrane</keyword>
<protein>
    <recommendedName>
        <fullName evidence="8">3CxxC-type domain-containing protein</fullName>
    </recommendedName>
</protein>
<dbReference type="GeneTree" id="ENSGT00940000163732"/>
<evidence type="ECO:0000256" key="5">
    <source>
        <dbReference type="ARBA" id="ARBA00022833"/>
    </source>
</evidence>
<dbReference type="GO" id="GO:0001580">
    <property type="term" value="P:detection of chemical stimulus involved in sensory perception of bitter taste"/>
    <property type="evidence" value="ECO:0007669"/>
    <property type="project" value="TreeGrafter"/>
</dbReference>
<evidence type="ECO:0000256" key="4">
    <source>
        <dbReference type="ARBA" id="ARBA00022771"/>
    </source>
</evidence>
<dbReference type="GO" id="GO:0031849">
    <property type="term" value="F:olfactory receptor binding"/>
    <property type="evidence" value="ECO:0007669"/>
    <property type="project" value="TreeGrafter"/>
</dbReference>
<keyword evidence="10" id="KW-1185">Reference proteome</keyword>
<reference evidence="9" key="2">
    <citation type="submission" date="2025-09" db="UniProtKB">
        <authorList>
            <consortium name="Ensembl"/>
        </authorList>
    </citation>
    <scope>IDENTIFICATION</scope>
</reference>
<dbReference type="GO" id="GO:0006612">
    <property type="term" value="P:protein targeting to membrane"/>
    <property type="evidence" value="ECO:0007669"/>
    <property type="project" value="TreeGrafter"/>
</dbReference>
<evidence type="ECO:0000313" key="9">
    <source>
        <dbReference type="Ensembl" id="ENSPSMP00000030672.1"/>
    </source>
</evidence>
<dbReference type="Proteomes" id="UP000694414">
    <property type="component" value="Unplaced"/>
</dbReference>
<organism evidence="9 10">
    <name type="scientific">Prolemur simus</name>
    <name type="common">Greater bamboo lemur</name>
    <name type="synonym">Hapalemur simus</name>
    <dbReference type="NCBI Taxonomy" id="1328070"/>
    <lineage>
        <taxon>Eukaryota</taxon>
        <taxon>Metazoa</taxon>
        <taxon>Chordata</taxon>
        <taxon>Craniata</taxon>
        <taxon>Vertebrata</taxon>
        <taxon>Euteleostomi</taxon>
        <taxon>Mammalia</taxon>
        <taxon>Eutheria</taxon>
        <taxon>Euarchontoglires</taxon>
        <taxon>Primates</taxon>
        <taxon>Strepsirrhini</taxon>
        <taxon>Lemuriformes</taxon>
        <taxon>Lemuridae</taxon>
        <taxon>Prolemur</taxon>
    </lineage>
</organism>
<dbReference type="GO" id="GO:0008270">
    <property type="term" value="F:zinc ion binding"/>
    <property type="evidence" value="ECO:0007669"/>
    <property type="project" value="UniProtKB-KW"/>
</dbReference>
<accession>A0A8C9AHY9</accession>
<dbReference type="GO" id="GO:0051205">
    <property type="term" value="P:protein insertion into membrane"/>
    <property type="evidence" value="ECO:0007669"/>
    <property type="project" value="TreeGrafter"/>
</dbReference>
<name>A0A8C9AHY9_PROSS</name>
<keyword evidence="5" id="KW-0862">Zinc</keyword>
<proteinExistence type="predicted"/>
<reference evidence="9" key="1">
    <citation type="submission" date="2025-08" db="UniProtKB">
        <authorList>
            <consortium name="Ensembl"/>
        </authorList>
    </citation>
    <scope>IDENTIFICATION</scope>
</reference>
<sequence>MQVSSRRAKADPRLRFLGNTGCGRSLQSANGPWLHVKFRPGDCLGSVLKDGLSCTTGLHSDSEPDPSRAAAAAGPVPVVHAGPQRQRRGQAAPRAVCLGSAQAPVKHGSVPGRVGCGGPRRVPLTSVSLPRRLQCSLCRWAWSSAHVHLPFHLCWDGDSWRGLVKMRVWGQRCQLCAPPCGNCHVSPLNIHILLSRLVLHILQKCCGDTLGPDQCPEMRFGGRCEACDLGVSFLQGAPDPAWGPLARSPTTAEGRRSGNEGRLPVAALGSSSCVSRATAPPTHDFLSEGYGIVAVPFSLVDTDMDQGPVAHGCASPGGSSLPAAGSEALRVLAAPEGKGIVVDVRDPIFQGRGHLSEVKTNFELPGFLFKAGASPWGVLNSWSRVCPVTGQDALSDWSVRVSPDWSVWLTLPETAVDTPTTSGEHLVTFPFTFTKDADAIASVAESNGKEGGHQGFVTAGHDLCPETNASGLTSKDKSSLAASSFPDDIRGRDSFIDVTEGREKEDGTSTHGRIWVRGDSVTNPFSALEVISKGPGNVSHGPQNNGLVTYDYYRKRWLRSRLGKSSRGGRREANLGSGRACRRPCAELYEDVWIWVSLTLCILWLLCMCRLNPGIFPQPV</sequence>
<keyword evidence="4" id="KW-0863">Zinc-finger</keyword>
<dbReference type="SMART" id="SM01328">
    <property type="entry name" value="zf-3CxxC"/>
    <property type="match status" value="1"/>
</dbReference>
<dbReference type="PANTHER" id="PTHR14402:SF2">
    <property type="entry name" value="RECEPTOR-TRANSPORTING PROTEIN 5"/>
    <property type="match status" value="1"/>
</dbReference>
<evidence type="ECO:0000256" key="2">
    <source>
        <dbReference type="ARBA" id="ARBA00022692"/>
    </source>
</evidence>
<evidence type="ECO:0000256" key="6">
    <source>
        <dbReference type="ARBA" id="ARBA00022989"/>
    </source>
</evidence>
<evidence type="ECO:0000313" key="10">
    <source>
        <dbReference type="Proteomes" id="UP000694414"/>
    </source>
</evidence>
<keyword evidence="3" id="KW-0479">Metal-binding</keyword>
<evidence type="ECO:0000256" key="1">
    <source>
        <dbReference type="ARBA" id="ARBA00004167"/>
    </source>
</evidence>
<evidence type="ECO:0000256" key="7">
    <source>
        <dbReference type="ARBA" id="ARBA00023136"/>
    </source>
</evidence>
<dbReference type="PANTHER" id="PTHR14402">
    <property type="entry name" value="RECEPTOR TRANSPORTING PROTEIN"/>
    <property type="match status" value="1"/>
</dbReference>
<dbReference type="Pfam" id="PF13695">
    <property type="entry name" value="Zn_ribbon_3CxxC"/>
    <property type="match status" value="1"/>
</dbReference>
<keyword evidence="6" id="KW-1133">Transmembrane helix</keyword>
<dbReference type="InterPro" id="IPR026096">
    <property type="entry name" value="R-trans_p"/>
</dbReference>